<evidence type="ECO:0000313" key="8">
    <source>
        <dbReference type="Proteomes" id="UP000244248"/>
    </source>
</evidence>
<feature type="signal peptide" evidence="5">
    <location>
        <begin position="1"/>
        <end position="21"/>
    </location>
</feature>
<dbReference type="Gene3D" id="1.25.40.10">
    <property type="entry name" value="Tetratricopeptide repeat domain"/>
    <property type="match status" value="4"/>
</dbReference>
<sequence length="1117" mass="123472">MRIAAKTLALILLLMASTVQAVEPAPAIGELLSSARLWQAKNRPDLARLALEKLLLAYPNQPDALLELGELEIRSARVDVAARLLQKAQAAHPGERLTIQFEDLYRVSTKDRLRMATINRLQQSGKSEEALKELRELFPNGPPMGQLGLQYYRVVSGSRNGWDEARAGYSRLARENPENPQYALALADHLLDRPATRATGMNMLAKLSENKDADHQRVMDLWDGALKRKSGSGVSTATLHDDVEQVPNEKEVQARLAARARSEQAKELIANNTLSKNWADDQAEQSSNIEKLLLEGHLKYPKKTSILEALGALRLHQKHYDEAWELFRTGRAYDSPKTLEKWNRRMSVTMFAKWMAESDAAREKNDLELSARKLRAALAINEGSYYTLGLMANRLVREKQFDEAEDIYRHVLALDEVNDTSLRGYTALLSSTGRSQEALALLQDLRKDRPADQASIDVLRAGILRDQADVDIAANRLGPGLRTLETAQQLAPNDPWIRFDLANLYVRLGVSRQARELMDEGVRNAPAGETDIYYAQSLLLASLDDDQAANAALNKIPADQRSDSMNRLSQRLDNMKWRREKSAELAQADRDEAAGHYDAARAIYAKLVAERSTDVDLHLAYARLLRRAGDRAAANAELNAILSSAATTDFDTRLAVAKERMYLGDLKGSREIVTALLEQQPANPDVLVQAGRIERADRHYESAMAYFRKAQAAGAKTETQGLAPADAEIASLQQRRSGGFVTSGPTFRNKSGDPGISSFADVELPIEWRYPINYEGQMFVHLDPAHISAGTLPTNFDEAGLFGKVQALNAGADLPASVRQSQSGADVGVGYQNDNWRFDIGTTPLGFLVQDIVGGVKYDGKLGDVGYSVDVSRRPVTSSFLSYAGARDPITGQVWGGVRSNGAELNFSRYEQDWDASASIGFHRLTGRNVSGNNYFSARVSGGLNLINRDDVQVSIGLSATQWNYSKDLSHYTFGQGGYYSPQSYTSLGVPLEWTGRVGRWSYQLKGSASYSLSRSDDSPFYPNDPALQTLAVGSTLPSGYSSPVYDGGSSSGIGYALKGAMEYQINSDYFIGTIANMDRSAYYAPNFFNVYVRRVFTPWTQAVPYPPRPPKPYSQY</sequence>
<dbReference type="PANTHER" id="PTHR12558">
    <property type="entry name" value="CELL DIVISION CYCLE 16,23,27"/>
    <property type="match status" value="1"/>
</dbReference>
<proteinExistence type="predicted"/>
<dbReference type="EMBL" id="QANS01000004">
    <property type="protein sequence ID" value="PTU30987.1"/>
    <property type="molecule type" value="Genomic_DNA"/>
</dbReference>
<dbReference type="GO" id="GO:0019867">
    <property type="term" value="C:outer membrane"/>
    <property type="evidence" value="ECO:0007669"/>
    <property type="project" value="InterPro"/>
</dbReference>
<dbReference type="OrthoDB" id="174989at2"/>
<dbReference type="Proteomes" id="UP000244248">
    <property type="component" value="Unassembled WGS sequence"/>
</dbReference>
<keyword evidence="3" id="KW-0677">Repeat</keyword>
<dbReference type="InterPro" id="IPR003107">
    <property type="entry name" value="HAT"/>
</dbReference>
<dbReference type="RefSeq" id="WP_107940570.1">
    <property type="nucleotide sequence ID" value="NZ_QANS01000004.1"/>
</dbReference>
<dbReference type="GO" id="GO:0006396">
    <property type="term" value="P:RNA processing"/>
    <property type="evidence" value="ECO:0007669"/>
    <property type="project" value="InterPro"/>
</dbReference>
<evidence type="ECO:0000256" key="5">
    <source>
        <dbReference type="SAM" id="SignalP"/>
    </source>
</evidence>
<evidence type="ECO:0000256" key="4">
    <source>
        <dbReference type="ARBA" id="ARBA00022803"/>
    </source>
</evidence>
<evidence type="ECO:0000259" key="6">
    <source>
        <dbReference type="Pfam" id="PF05420"/>
    </source>
</evidence>
<gene>
    <name evidence="7" type="ORF">CJD38_11830</name>
</gene>
<evidence type="ECO:0000313" key="7">
    <source>
        <dbReference type="EMBL" id="PTU30987.1"/>
    </source>
</evidence>
<dbReference type="SUPFAM" id="SSF48452">
    <property type="entry name" value="TPR-like"/>
    <property type="match status" value="3"/>
</dbReference>
<keyword evidence="4" id="KW-0802">TPR repeat</keyword>
<keyword evidence="8" id="KW-1185">Reference proteome</keyword>
<dbReference type="AlphaFoldDB" id="A0A2T5MEJ7"/>
<organism evidence="7 8">
    <name type="scientific">Stenotrophobium rhamnosiphilum</name>
    <dbReference type="NCBI Taxonomy" id="2029166"/>
    <lineage>
        <taxon>Bacteria</taxon>
        <taxon>Pseudomonadati</taxon>
        <taxon>Pseudomonadota</taxon>
        <taxon>Gammaproteobacteria</taxon>
        <taxon>Nevskiales</taxon>
        <taxon>Nevskiaceae</taxon>
        <taxon>Stenotrophobium</taxon>
    </lineage>
</organism>
<feature type="domain" description="Cellulose synthase operon C C-terminal" evidence="6">
    <location>
        <begin position="759"/>
        <end position="1097"/>
    </location>
</feature>
<comment type="function">
    <text evidence="1">Required for maximal bacterial cellulose synthesis.</text>
</comment>
<evidence type="ECO:0000256" key="1">
    <source>
        <dbReference type="ARBA" id="ARBA00003476"/>
    </source>
</evidence>
<evidence type="ECO:0000256" key="3">
    <source>
        <dbReference type="ARBA" id="ARBA00022737"/>
    </source>
</evidence>
<dbReference type="PANTHER" id="PTHR12558:SF13">
    <property type="entry name" value="CELL DIVISION CYCLE PROTEIN 27 HOMOLOG"/>
    <property type="match status" value="1"/>
</dbReference>
<comment type="caution">
    <text evidence="7">The sequence shown here is derived from an EMBL/GenBank/DDBJ whole genome shotgun (WGS) entry which is preliminary data.</text>
</comment>
<reference evidence="7 8" key="1">
    <citation type="submission" date="2018-04" db="EMBL/GenBank/DDBJ databases">
        <title>Novel species isolated from glacier.</title>
        <authorList>
            <person name="Liu Q."/>
            <person name="Xin Y.-H."/>
        </authorList>
    </citation>
    <scope>NUCLEOTIDE SEQUENCE [LARGE SCALE GENOMIC DNA]</scope>
    <source>
        <strain evidence="7 8">GT1R17</strain>
    </source>
</reference>
<evidence type="ECO:0000256" key="2">
    <source>
        <dbReference type="ARBA" id="ARBA00022729"/>
    </source>
</evidence>
<accession>A0A2T5MEJ7</accession>
<dbReference type="Pfam" id="PF13432">
    <property type="entry name" value="TPR_16"/>
    <property type="match status" value="2"/>
</dbReference>
<name>A0A2T5MEJ7_9GAMM</name>
<dbReference type="GO" id="GO:0030244">
    <property type="term" value="P:cellulose biosynthetic process"/>
    <property type="evidence" value="ECO:0007669"/>
    <property type="project" value="InterPro"/>
</dbReference>
<protein>
    <recommendedName>
        <fullName evidence="6">Cellulose synthase operon C C-terminal domain-containing protein</fullName>
    </recommendedName>
</protein>
<dbReference type="InterPro" id="IPR011990">
    <property type="entry name" value="TPR-like_helical_dom_sf"/>
</dbReference>
<dbReference type="SMART" id="SM00386">
    <property type="entry name" value="HAT"/>
    <property type="match status" value="3"/>
</dbReference>
<feature type="chain" id="PRO_5015731072" description="Cellulose synthase operon C C-terminal domain-containing protein" evidence="5">
    <location>
        <begin position="22"/>
        <end position="1117"/>
    </location>
</feature>
<keyword evidence="2 5" id="KW-0732">Signal</keyword>
<dbReference type="InterPro" id="IPR008410">
    <property type="entry name" value="BCSC_C"/>
</dbReference>
<dbReference type="Pfam" id="PF05420">
    <property type="entry name" value="BCSC_C"/>
    <property type="match status" value="1"/>
</dbReference>